<accession>A0A0E9UN50</accession>
<reference evidence="1" key="2">
    <citation type="journal article" date="2015" name="Fish Shellfish Immunol.">
        <title>Early steps in the European eel (Anguilla anguilla)-Vibrio vulnificus interaction in the gills: Role of the RtxA13 toxin.</title>
        <authorList>
            <person name="Callol A."/>
            <person name="Pajuelo D."/>
            <person name="Ebbesson L."/>
            <person name="Teles M."/>
            <person name="MacKenzie S."/>
            <person name="Amaro C."/>
        </authorList>
    </citation>
    <scope>NUCLEOTIDE SEQUENCE</scope>
</reference>
<protein>
    <submittedName>
        <fullName evidence="1">Uncharacterized protein</fullName>
    </submittedName>
</protein>
<proteinExistence type="predicted"/>
<reference evidence="1" key="1">
    <citation type="submission" date="2014-11" db="EMBL/GenBank/DDBJ databases">
        <authorList>
            <person name="Amaro Gonzalez C."/>
        </authorList>
    </citation>
    <scope>NUCLEOTIDE SEQUENCE</scope>
</reference>
<organism evidence="1">
    <name type="scientific">Anguilla anguilla</name>
    <name type="common">European freshwater eel</name>
    <name type="synonym">Muraena anguilla</name>
    <dbReference type="NCBI Taxonomy" id="7936"/>
    <lineage>
        <taxon>Eukaryota</taxon>
        <taxon>Metazoa</taxon>
        <taxon>Chordata</taxon>
        <taxon>Craniata</taxon>
        <taxon>Vertebrata</taxon>
        <taxon>Euteleostomi</taxon>
        <taxon>Actinopterygii</taxon>
        <taxon>Neopterygii</taxon>
        <taxon>Teleostei</taxon>
        <taxon>Anguilliformes</taxon>
        <taxon>Anguillidae</taxon>
        <taxon>Anguilla</taxon>
    </lineage>
</organism>
<sequence>MLYMKNVPYFISASVAIEIHLWRGKQKDSEHVGVYET</sequence>
<name>A0A0E9UN50_ANGAN</name>
<dbReference type="EMBL" id="GBXM01042204">
    <property type="protein sequence ID" value="JAH66373.1"/>
    <property type="molecule type" value="Transcribed_RNA"/>
</dbReference>
<evidence type="ECO:0000313" key="1">
    <source>
        <dbReference type="EMBL" id="JAH66373.1"/>
    </source>
</evidence>
<dbReference type="AlphaFoldDB" id="A0A0E9UN50"/>